<dbReference type="AlphaFoldDB" id="A0A7W9VZR7"/>
<accession>A0A7W9VZR7</accession>
<proteinExistence type="inferred from homology"/>
<dbReference type="Proteomes" id="UP000522163">
    <property type="component" value="Unassembled WGS sequence"/>
</dbReference>
<feature type="domain" description="DAGKc" evidence="3">
    <location>
        <begin position="1"/>
        <end position="133"/>
    </location>
</feature>
<gene>
    <name evidence="4" type="ORF">HNQ46_000047</name>
</gene>
<comment type="caution">
    <text evidence="4">The sequence shown here is derived from an EMBL/GenBank/DDBJ whole genome shotgun (WGS) entry which is preliminary data.</text>
</comment>
<dbReference type="PANTHER" id="PTHR12358:SF54">
    <property type="entry name" value="SPHINGOSINE KINASE RELATED PROTEIN"/>
    <property type="match status" value="1"/>
</dbReference>
<name>A0A7W9VZR7_9FIRM</name>
<dbReference type="SMART" id="SM00046">
    <property type="entry name" value="DAGKc"/>
    <property type="match status" value="1"/>
</dbReference>
<dbReference type="GO" id="GO:0016301">
    <property type="term" value="F:kinase activity"/>
    <property type="evidence" value="ECO:0007669"/>
    <property type="project" value="UniProtKB-KW"/>
</dbReference>
<dbReference type="Gene3D" id="3.40.50.10330">
    <property type="entry name" value="Probable inorganic polyphosphate/atp-NAD kinase, domain 1"/>
    <property type="match status" value="1"/>
</dbReference>
<dbReference type="GO" id="GO:0005524">
    <property type="term" value="F:ATP binding"/>
    <property type="evidence" value="ECO:0007669"/>
    <property type="project" value="InterPro"/>
</dbReference>
<evidence type="ECO:0000259" key="3">
    <source>
        <dbReference type="PROSITE" id="PS50146"/>
    </source>
</evidence>
<evidence type="ECO:0000313" key="5">
    <source>
        <dbReference type="Proteomes" id="UP000522163"/>
    </source>
</evidence>
<sequence>MKKVLLLMNAQSGQGKGKELCYQVVEGLSLLDCMVTVFPILPKHKDLRTEELVKKLGKDFDLLVCAGGDGTLHYLMNAILKEKLDIPMGYIPCGSTNDFAHSLGIPKDLEENLRAMVEGERFSYDVGNLQGRFFNYIAAFGAFTKVSYGTDQELKNNLGHLAYLLESLRTLPENMSQSIPLKISAENFSEEGEYIFGAVSNSYSVAGFSGLPGQNLQEKMNIDLADGEFEVLLIRSPKNIGELGEIAGTLLRGDIPEDHPYVSFFKTQYLEFQGQKPVEWTLDGEFGGAYKTGNIEIHKKAAGIMLPKIEKE</sequence>
<dbReference type="InterPro" id="IPR050187">
    <property type="entry name" value="Lipid_Phosphate_FormReg"/>
</dbReference>
<evidence type="ECO:0000313" key="4">
    <source>
        <dbReference type="EMBL" id="MBB6040086.1"/>
    </source>
</evidence>
<dbReference type="InterPro" id="IPR001206">
    <property type="entry name" value="Diacylglycerol_kinase_cat_dom"/>
</dbReference>
<keyword evidence="4" id="KW-0808">Transferase</keyword>
<dbReference type="SUPFAM" id="SSF111331">
    <property type="entry name" value="NAD kinase/diacylglycerol kinase-like"/>
    <property type="match status" value="1"/>
</dbReference>
<reference evidence="4 5" key="1">
    <citation type="submission" date="2020-08" db="EMBL/GenBank/DDBJ databases">
        <title>Genomic Encyclopedia of Type Strains, Phase IV (KMG-IV): sequencing the most valuable type-strain genomes for metagenomic binning, comparative biology and taxonomic classification.</title>
        <authorList>
            <person name="Goeker M."/>
        </authorList>
    </citation>
    <scope>NUCLEOTIDE SEQUENCE [LARGE SCALE GENOMIC DNA]</scope>
    <source>
        <strain evidence="4 5">DSM 17245</strain>
    </source>
</reference>
<comment type="similarity">
    <text evidence="2">Belongs to the diacylglycerol/lipid kinase family.</text>
</comment>
<dbReference type="InterPro" id="IPR016064">
    <property type="entry name" value="NAD/diacylglycerol_kinase_sf"/>
</dbReference>
<evidence type="ECO:0000256" key="1">
    <source>
        <dbReference type="ARBA" id="ARBA00001946"/>
    </source>
</evidence>
<dbReference type="PROSITE" id="PS50146">
    <property type="entry name" value="DAGK"/>
    <property type="match status" value="1"/>
</dbReference>
<dbReference type="GO" id="GO:0008654">
    <property type="term" value="P:phospholipid biosynthetic process"/>
    <property type="evidence" value="ECO:0007669"/>
    <property type="project" value="InterPro"/>
</dbReference>
<dbReference type="RefSeq" id="WP_183681415.1">
    <property type="nucleotide sequence ID" value="NZ_JACHHH010000001.1"/>
</dbReference>
<organism evidence="4 5">
    <name type="scientific">Oribacterium sinus</name>
    <dbReference type="NCBI Taxonomy" id="237576"/>
    <lineage>
        <taxon>Bacteria</taxon>
        <taxon>Bacillati</taxon>
        <taxon>Bacillota</taxon>
        <taxon>Clostridia</taxon>
        <taxon>Lachnospirales</taxon>
        <taxon>Lachnospiraceae</taxon>
        <taxon>Oribacterium</taxon>
    </lineage>
</organism>
<dbReference type="InterPro" id="IPR005218">
    <property type="entry name" value="Diacylglycerol/lipid_kinase"/>
</dbReference>
<keyword evidence="4" id="KW-0418">Kinase</keyword>
<comment type="cofactor">
    <cofactor evidence="1">
        <name>Mg(2+)</name>
        <dbReference type="ChEBI" id="CHEBI:18420"/>
    </cofactor>
</comment>
<protein>
    <submittedName>
        <fullName evidence="4">YegS/Rv2252/BmrU family lipid kinase</fullName>
    </submittedName>
</protein>
<dbReference type="Pfam" id="PF00781">
    <property type="entry name" value="DAGK_cat"/>
    <property type="match status" value="1"/>
</dbReference>
<evidence type="ECO:0000256" key="2">
    <source>
        <dbReference type="ARBA" id="ARBA00005983"/>
    </source>
</evidence>
<dbReference type="Gene3D" id="2.60.200.40">
    <property type="match status" value="1"/>
</dbReference>
<dbReference type="PANTHER" id="PTHR12358">
    <property type="entry name" value="SPHINGOSINE KINASE"/>
    <property type="match status" value="1"/>
</dbReference>
<dbReference type="GeneID" id="85013621"/>
<dbReference type="EMBL" id="JACHHH010000001">
    <property type="protein sequence ID" value="MBB6040086.1"/>
    <property type="molecule type" value="Genomic_DNA"/>
</dbReference>
<dbReference type="NCBIfam" id="TIGR00147">
    <property type="entry name" value="YegS/Rv2252/BmrU family lipid kinase"/>
    <property type="match status" value="1"/>
</dbReference>
<dbReference type="InterPro" id="IPR017438">
    <property type="entry name" value="ATP-NAD_kinase_N"/>
</dbReference>